<evidence type="ECO:0000313" key="2">
    <source>
        <dbReference type="Proteomes" id="UP000051789"/>
    </source>
</evidence>
<accession>A0A0R2C7A1</accession>
<evidence type="ECO:0000313" key="1">
    <source>
        <dbReference type="EMBL" id="KRM87415.1"/>
    </source>
</evidence>
<dbReference type="AlphaFoldDB" id="A0A0R2C7A1"/>
<dbReference type="EMBL" id="AYZK01000002">
    <property type="protein sequence ID" value="KRM87415.1"/>
    <property type="molecule type" value="Genomic_DNA"/>
</dbReference>
<dbReference type="STRING" id="1423810.FD19_GL000919"/>
<dbReference type="Gene3D" id="3.40.50.360">
    <property type="match status" value="1"/>
</dbReference>
<comment type="caution">
    <text evidence="1">The sequence shown here is derived from an EMBL/GenBank/DDBJ whole genome shotgun (WGS) entry which is preliminary data.</text>
</comment>
<reference evidence="1 2" key="1">
    <citation type="journal article" date="2015" name="Genome Announc.">
        <title>Expanding the biotechnology potential of lactobacilli through comparative genomics of 213 strains and associated genera.</title>
        <authorList>
            <person name="Sun Z."/>
            <person name="Harris H.M."/>
            <person name="McCann A."/>
            <person name="Guo C."/>
            <person name="Argimon S."/>
            <person name="Zhang W."/>
            <person name="Yang X."/>
            <person name="Jeffery I.B."/>
            <person name="Cooney J.C."/>
            <person name="Kagawa T.F."/>
            <person name="Liu W."/>
            <person name="Song Y."/>
            <person name="Salvetti E."/>
            <person name="Wrobel A."/>
            <person name="Rasinkangas P."/>
            <person name="Parkhill J."/>
            <person name="Rea M.C."/>
            <person name="O'Sullivan O."/>
            <person name="Ritari J."/>
            <person name="Douillard F.P."/>
            <person name="Paul Ross R."/>
            <person name="Yang R."/>
            <person name="Briner A.E."/>
            <person name="Felis G.E."/>
            <person name="de Vos W.M."/>
            <person name="Barrangou R."/>
            <person name="Klaenhammer T.R."/>
            <person name="Caufield P.W."/>
            <person name="Cui Y."/>
            <person name="Zhang H."/>
            <person name="O'Toole P.W."/>
        </authorList>
    </citation>
    <scope>NUCLEOTIDE SEQUENCE [LARGE SCALE GENOMIC DNA]</scope>
    <source>
        <strain evidence="1 2">DSM 22698</strain>
    </source>
</reference>
<dbReference type="InterPro" id="IPR029039">
    <property type="entry name" value="Flavoprotein-like_sf"/>
</dbReference>
<organism evidence="1 2">
    <name type="scientific">Lacticaseibacillus thailandensis DSM 22698 = JCM 13996</name>
    <dbReference type="NCBI Taxonomy" id="1423810"/>
    <lineage>
        <taxon>Bacteria</taxon>
        <taxon>Bacillati</taxon>
        <taxon>Bacillota</taxon>
        <taxon>Bacilli</taxon>
        <taxon>Lactobacillales</taxon>
        <taxon>Lactobacillaceae</taxon>
        <taxon>Lacticaseibacillus</taxon>
    </lineage>
</organism>
<name>A0A0R2C7A1_9LACO</name>
<keyword evidence="2" id="KW-1185">Reference proteome</keyword>
<dbReference type="Proteomes" id="UP000051789">
    <property type="component" value="Unassembled WGS sequence"/>
</dbReference>
<sequence>MTILPFCTHAGSRFGTSLTTIRRLCPMAVVAMGLPVRGDRVDQAGCAVTHWLREADLTSGR</sequence>
<protein>
    <submittedName>
        <fullName evidence="1">Uncharacterized protein</fullName>
    </submittedName>
</protein>
<proteinExistence type="predicted"/>
<gene>
    <name evidence="1" type="ORF">FD19_GL000919</name>
</gene>